<reference evidence="1" key="1">
    <citation type="submission" date="2022-10" db="EMBL/GenBank/DDBJ databases">
        <title>Genome sequences of endogenous nimaviruses in decapod crustaceans.</title>
        <authorList>
            <person name="Kawato S."/>
            <person name="Nozaki R."/>
            <person name="Kondo H."/>
            <person name="Hirono I."/>
        </authorList>
    </citation>
    <scope>NUCLEOTIDE SEQUENCE</scope>
    <source>
        <strain evidence="1">Toyama2020</strain>
    </source>
</reference>
<dbReference type="EMBL" id="LC738885">
    <property type="protein sequence ID" value="BDT63521.1"/>
    <property type="molecule type" value="Genomic_DNA"/>
</dbReference>
<proteinExistence type="predicted"/>
<organism evidence="1">
    <name type="scientific">Pasiphaea japonica whispovirus</name>
    <dbReference type="NCBI Taxonomy" id="2984286"/>
    <lineage>
        <taxon>Viruses</taxon>
        <taxon>Viruses incertae sedis</taxon>
        <taxon>Naldaviricetes</taxon>
        <taxon>Nimaviridae</taxon>
        <taxon>Whispovirus</taxon>
    </lineage>
</organism>
<name>A0A9C7BXE5_9VIRU</name>
<evidence type="ECO:0000313" key="1">
    <source>
        <dbReference type="EMBL" id="BDT63521.1"/>
    </source>
</evidence>
<sequence length="279" mass="30856">MDKTPTASSSNKVDTVELDYSQIISNITSLLSVADPPQNLIIDTNESLSANESYNNNQVGKGLGQIKLDRSVCQVIAKDIESVKNNNAEIDAIIKQILYFTDSTNDISSEDCTQNIKKKEDEKQRETKSLSSFKGVSAHLARKVPVLDTITKLDWLARICQENQVGLDNLNAAIGSKQQIWTTFPAAVMATLDCLYNLDILWKLIGAYIDIEAVANGQPDTVLPHNNPQVQHVKEEISIMLQIRQKIIGVGNHSTPPVPITVLLSDKIIPILRNIKEKI</sequence>
<protein>
    <submittedName>
        <fullName evidence="1">Wsv023-like protein</fullName>
    </submittedName>
</protein>
<accession>A0A9C7BXE5</accession>